<dbReference type="PANTHER" id="PTHR34892:SF2">
    <property type="entry name" value="VACUOLAR ATP SYNTHASE CATALYTIC SUBUNIT-RELATED _ V-ATPASE-RELATED _ VACUOLAR PROTON PUMP-LIKE PROTEIN"/>
    <property type="match status" value="1"/>
</dbReference>
<proteinExistence type="predicted"/>
<feature type="compositionally biased region" description="Basic and acidic residues" evidence="1">
    <location>
        <begin position="12"/>
        <end position="26"/>
    </location>
</feature>
<feature type="region of interest" description="Disordered" evidence="1">
    <location>
        <begin position="1"/>
        <end position="55"/>
    </location>
</feature>
<organism evidence="2 3">
    <name type="scientific">Stephania japonica</name>
    <dbReference type="NCBI Taxonomy" id="461633"/>
    <lineage>
        <taxon>Eukaryota</taxon>
        <taxon>Viridiplantae</taxon>
        <taxon>Streptophyta</taxon>
        <taxon>Embryophyta</taxon>
        <taxon>Tracheophyta</taxon>
        <taxon>Spermatophyta</taxon>
        <taxon>Magnoliopsida</taxon>
        <taxon>Ranunculales</taxon>
        <taxon>Menispermaceae</taxon>
        <taxon>Menispermoideae</taxon>
        <taxon>Cissampelideae</taxon>
        <taxon>Stephania</taxon>
    </lineage>
</organism>
<gene>
    <name evidence="2" type="ORF">Sjap_005334</name>
</gene>
<name>A0AAP0K427_9MAGN</name>
<dbReference type="PANTHER" id="PTHR34892">
    <property type="entry name" value="VACUOLAR ATP SYNTHASE CATALYTIC SUBUNIT-RELATED / V-ATPASE-RELATED / VACUOLAR PROTON PUMP-LIKE PROTEIN"/>
    <property type="match status" value="1"/>
</dbReference>
<feature type="compositionally biased region" description="Basic and acidic residues" evidence="1">
    <location>
        <begin position="35"/>
        <end position="48"/>
    </location>
</feature>
<dbReference type="Proteomes" id="UP001417504">
    <property type="component" value="Unassembled WGS sequence"/>
</dbReference>
<dbReference type="EMBL" id="JBBNAE010000002">
    <property type="protein sequence ID" value="KAK9145431.1"/>
    <property type="molecule type" value="Genomic_DNA"/>
</dbReference>
<reference evidence="2 3" key="1">
    <citation type="submission" date="2024-01" db="EMBL/GenBank/DDBJ databases">
        <title>Genome assemblies of Stephania.</title>
        <authorList>
            <person name="Yang L."/>
        </authorList>
    </citation>
    <scope>NUCLEOTIDE SEQUENCE [LARGE SCALE GENOMIC DNA]</scope>
    <source>
        <strain evidence="2">QJT</strain>
        <tissue evidence="2">Leaf</tissue>
    </source>
</reference>
<evidence type="ECO:0000313" key="2">
    <source>
        <dbReference type="EMBL" id="KAK9145431.1"/>
    </source>
</evidence>
<evidence type="ECO:0000313" key="3">
    <source>
        <dbReference type="Proteomes" id="UP001417504"/>
    </source>
</evidence>
<sequence length="213" mass="24287">MEGFVEVSMTRQGEEKEEIAKEEGGTRKSKRHRKVEQTREEKQRSQKRDRGRGKLGIIESGRRRCLVNWWRAYGIDLEMCKSRETEYRVVIANIKLIRTDTTLDLSQKAEKGMLCEERIDGTRGTYKSRAVNGDMMWRPQFSGSPHATGTSPAHTPEAMPHVSNIKLIRTDTTLDLSQKAEKDFNLSVTAPPIYIDGPFPPLLLSFTSFVKGK</sequence>
<protein>
    <submittedName>
        <fullName evidence="2">Uncharacterized protein</fullName>
    </submittedName>
</protein>
<dbReference type="GO" id="GO:0005773">
    <property type="term" value="C:vacuole"/>
    <property type="evidence" value="ECO:0007669"/>
    <property type="project" value="TreeGrafter"/>
</dbReference>
<dbReference type="AlphaFoldDB" id="A0AAP0K427"/>
<accession>A0AAP0K427</accession>
<keyword evidence="3" id="KW-1185">Reference proteome</keyword>
<comment type="caution">
    <text evidence="2">The sequence shown here is derived from an EMBL/GenBank/DDBJ whole genome shotgun (WGS) entry which is preliminary data.</text>
</comment>
<evidence type="ECO:0000256" key="1">
    <source>
        <dbReference type="SAM" id="MobiDB-lite"/>
    </source>
</evidence>